<sequence length="76" mass="8304">MKFEVGIISLGVFLCDFSVRNCRGCVKGIPIKMIQKLIQASISNNNALNGDNNSPPIYLAGGIKQKMIALLLYYAI</sequence>
<reference evidence="1 2" key="1">
    <citation type="submission" date="2017-07" db="EMBL/GenBank/DDBJ databases">
        <title>Isolation and whole genome analysis of endospore-forming bacteria from heroin.</title>
        <authorList>
            <person name="Kalinowski J."/>
            <person name="Ahrens B."/>
            <person name="Al-Dilaimi A."/>
            <person name="Winkler A."/>
            <person name="Wibberg D."/>
            <person name="Schleenbecker U."/>
            <person name="Ruckert C."/>
            <person name="Wolfel R."/>
            <person name="Grass G."/>
        </authorList>
    </citation>
    <scope>NUCLEOTIDE SEQUENCE [LARGE SCALE GENOMIC DNA]</scope>
    <source>
        <strain evidence="1 2">7521-2</strain>
    </source>
</reference>
<evidence type="ECO:0000313" key="2">
    <source>
        <dbReference type="Proteomes" id="UP000216961"/>
    </source>
</evidence>
<name>A0AA91Z0M0_NIACI</name>
<protein>
    <submittedName>
        <fullName evidence="1">Uncharacterized protein</fullName>
    </submittedName>
</protein>
<organism evidence="1 2">
    <name type="scientific">Niallia circulans</name>
    <name type="common">Bacillus circulans</name>
    <dbReference type="NCBI Taxonomy" id="1397"/>
    <lineage>
        <taxon>Bacteria</taxon>
        <taxon>Bacillati</taxon>
        <taxon>Bacillota</taxon>
        <taxon>Bacilli</taxon>
        <taxon>Bacillales</taxon>
        <taxon>Bacillaceae</taxon>
        <taxon>Niallia</taxon>
    </lineage>
</organism>
<accession>A0AA91Z0M0</accession>
<evidence type="ECO:0000313" key="1">
    <source>
        <dbReference type="EMBL" id="PAD82928.1"/>
    </source>
</evidence>
<dbReference type="Proteomes" id="UP000216961">
    <property type="component" value="Unassembled WGS sequence"/>
</dbReference>
<dbReference type="EMBL" id="NPBQ01000074">
    <property type="protein sequence ID" value="PAD82928.1"/>
    <property type="molecule type" value="Genomic_DNA"/>
</dbReference>
<dbReference type="AlphaFoldDB" id="A0AA91Z0M0"/>
<gene>
    <name evidence="1" type="ORF">CHH57_12095</name>
</gene>
<comment type="caution">
    <text evidence="1">The sequence shown here is derived from an EMBL/GenBank/DDBJ whole genome shotgun (WGS) entry which is preliminary data.</text>
</comment>
<proteinExistence type="predicted"/>